<dbReference type="Proteomes" id="UP000004259">
    <property type="component" value="Unassembled WGS sequence"/>
</dbReference>
<dbReference type="RefSeq" id="WP_004167509.1">
    <property type="nucleotide sequence ID" value="NZ_ADKM02000128.1"/>
</dbReference>
<comment type="caution">
    <text evidence="1">The sequence shown here is derived from an EMBL/GenBank/DDBJ whole genome shotgun (WGS) entry which is preliminary data.</text>
</comment>
<proteinExistence type="predicted"/>
<protein>
    <submittedName>
        <fullName evidence="1">Uncharacterized protein</fullName>
    </submittedName>
</protein>
<dbReference type="STRING" id="246199.CUS_5725"/>
<dbReference type="AlphaFoldDB" id="E9SGP9"/>
<name>E9SGP9_RUMAL</name>
<dbReference type="OrthoDB" id="1822483at2"/>
<reference evidence="1 2" key="1">
    <citation type="submission" date="2011-02" db="EMBL/GenBank/DDBJ databases">
        <authorList>
            <person name="Nelson K.E."/>
            <person name="Sutton G."/>
            <person name="Torralba M."/>
            <person name="Durkin S."/>
            <person name="Harkins D."/>
            <person name="Montgomery R."/>
            <person name="Ziemer C."/>
            <person name="Klaassens E."/>
            <person name="Ocuiv P."/>
            <person name="Morrison M."/>
        </authorList>
    </citation>
    <scope>NUCLEOTIDE SEQUENCE [LARGE SCALE GENOMIC DNA]</scope>
    <source>
        <strain evidence="1 2">8</strain>
    </source>
</reference>
<keyword evidence="2" id="KW-1185">Reference proteome</keyword>
<dbReference type="EMBL" id="ADKM02000128">
    <property type="protein sequence ID" value="EGC01550.1"/>
    <property type="molecule type" value="Genomic_DNA"/>
</dbReference>
<accession>E9SGP9</accession>
<gene>
    <name evidence="1" type="ORF">CUS_5725</name>
</gene>
<dbReference type="eggNOG" id="ENOG503264X">
    <property type="taxonomic scope" value="Bacteria"/>
</dbReference>
<evidence type="ECO:0000313" key="2">
    <source>
        <dbReference type="Proteomes" id="UP000004259"/>
    </source>
</evidence>
<organism evidence="1 2">
    <name type="scientific">Ruminococcus albus 8</name>
    <dbReference type="NCBI Taxonomy" id="246199"/>
    <lineage>
        <taxon>Bacteria</taxon>
        <taxon>Bacillati</taxon>
        <taxon>Bacillota</taxon>
        <taxon>Clostridia</taxon>
        <taxon>Eubacteriales</taxon>
        <taxon>Oscillospiraceae</taxon>
        <taxon>Ruminococcus</taxon>
    </lineage>
</organism>
<evidence type="ECO:0000313" key="1">
    <source>
        <dbReference type="EMBL" id="EGC01550.1"/>
    </source>
</evidence>
<sequence length="111" mass="12833">MDFVTGFCLNFKADCYKAERRFGITIPESATTDVIGMVYDVRSDFIINMPENYILELSKSCPAYDEVVEKLGEPSGKYGFGLCRAYWRIGERKYAEYVFMGDAPFLEIREY</sequence>